<dbReference type="CDD" id="cd17546">
    <property type="entry name" value="REC_hyHK_CKI1_RcsC-like"/>
    <property type="match status" value="1"/>
</dbReference>
<dbReference type="PANTHER" id="PTHR45339">
    <property type="entry name" value="HYBRID SIGNAL TRANSDUCTION HISTIDINE KINASE J"/>
    <property type="match status" value="1"/>
</dbReference>
<dbReference type="InterPro" id="IPR003594">
    <property type="entry name" value="HATPase_dom"/>
</dbReference>
<dbReference type="InterPro" id="IPR029016">
    <property type="entry name" value="GAF-like_dom_sf"/>
</dbReference>
<dbReference type="NCBIfam" id="TIGR00229">
    <property type="entry name" value="sensory_box"/>
    <property type="match status" value="2"/>
</dbReference>
<dbReference type="SMART" id="SM00387">
    <property type="entry name" value="HATPase_c"/>
    <property type="match status" value="1"/>
</dbReference>
<dbReference type="FunFam" id="3.30.565.10:FF:000010">
    <property type="entry name" value="Sensor histidine kinase RcsC"/>
    <property type="match status" value="1"/>
</dbReference>
<feature type="domain" description="PAS" evidence="8">
    <location>
        <begin position="186"/>
        <end position="259"/>
    </location>
</feature>
<dbReference type="InterPro" id="IPR036890">
    <property type="entry name" value="HATPase_C_sf"/>
</dbReference>
<dbReference type="RefSeq" id="WP_015860534.1">
    <property type="nucleotide sequence ID" value="NC_012796.1"/>
</dbReference>
<dbReference type="SMART" id="SM00448">
    <property type="entry name" value="REC"/>
    <property type="match status" value="1"/>
</dbReference>
<evidence type="ECO:0000256" key="1">
    <source>
        <dbReference type="ARBA" id="ARBA00000085"/>
    </source>
</evidence>
<name>C4XQH0_SOLM1</name>
<keyword evidence="11" id="KW-1185">Reference proteome</keyword>
<dbReference type="SUPFAM" id="SSF47384">
    <property type="entry name" value="Homodimeric domain of signal transducing histidine kinase"/>
    <property type="match status" value="1"/>
</dbReference>
<dbReference type="CDD" id="cd00082">
    <property type="entry name" value="HisKA"/>
    <property type="match status" value="1"/>
</dbReference>
<reference evidence="10 11" key="1">
    <citation type="journal article" date="2009" name="Genome Res.">
        <title>Whole genome sequence of Desulfovibrio magneticus strain RS-1 revealed common gene clusters in magnetotactic bacteria.</title>
        <authorList>
            <person name="Nakazawa H."/>
            <person name="Arakaki A."/>
            <person name="Narita-Yamada S."/>
            <person name="Yashiro I."/>
            <person name="Jinno K."/>
            <person name="Aoki N."/>
            <person name="Tsuruyama A."/>
            <person name="Okamura Y."/>
            <person name="Tanikawa S."/>
            <person name="Fujita N."/>
            <person name="Takeyama H."/>
            <person name="Matsunaga T."/>
        </authorList>
    </citation>
    <scope>NUCLEOTIDE SEQUENCE [LARGE SCALE GENOMIC DNA]</scope>
    <source>
        <strain evidence="11">ATCC 700980 / DSM 13731 / RS-1</strain>
    </source>
</reference>
<accession>C4XQH0</accession>
<dbReference type="PRINTS" id="PR00344">
    <property type="entry name" value="BCTRLSENSOR"/>
</dbReference>
<dbReference type="Gene3D" id="3.30.450.40">
    <property type="match status" value="1"/>
</dbReference>
<dbReference type="SUPFAM" id="SSF55874">
    <property type="entry name" value="ATPase domain of HSP90 chaperone/DNA topoisomerase II/histidine kinase"/>
    <property type="match status" value="1"/>
</dbReference>
<dbReference type="InterPro" id="IPR005467">
    <property type="entry name" value="His_kinase_dom"/>
</dbReference>
<dbReference type="EMBL" id="AP010904">
    <property type="protein sequence ID" value="BAH75335.1"/>
    <property type="molecule type" value="Genomic_DNA"/>
</dbReference>
<dbReference type="eggNOG" id="COG2203">
    <property type="taxonomic scope" value="Bacteria"/>
</dbReference>
<dbReference type="InterPro" id="IPR004358">
    <property type="entry name" value="Sig_transdc_His_kin-like_C"/>
</dbReference>
<dbReference type="SMART" id="SM00388">
    <property type="entry name" value="HisKA"/>
    <property type="match status" value="1"/>
</dbReference>
<evidence type="ECO:0000256" key="4">
    <source>
        <dbReference type="ARBA" id="ARBA00023012"/>
    </source>
</evidence>
<dbReference type="GO" id="GO:0000155">
    <property type="term" value="F:phosphorelay sensor kinase activity"/>
    <property type="evidence" value="ECO:0007669"/>
    <property type="project" value="InterPro"/>
</dbReference>
<keyword evidence="4" id="KW-0902">Two-component regulatory system</keyword>
<dbReference type="Pfam" id="PF13426">
    <property type="entry name" value="PAS_9"/>
    <property type="match status" value="1"/>
</dbReference>
<proteinExistence type="predicted"/>
<keyword evidence="3 5" id="KW-0597">Phosphoprotein</keyword>
<dbReference type="InterPro" id="IPR003661">
    <property type="entry name" value="HisK_dim/P_dom"/>
</dbReference>
<organism evidence="10 11">
    <name type="scientific">Solidesulfovibrio magneticus (strain ATCC 700980 / DSM 13731 / RS-1)</name>
    <name type="common">Desulfovibrio magneticus</name>
    <dbReference type="NCBI Taxonomy" id="573370"/>
    <lineage>
        <taxon>Bacteria</taxon>
        <taxon>Pseudomonadati</taxon>
        <taxon>Thermodesulfobacteriota</taxon>
        <taxon>Desulfovibrionia</taxon>
        <taxon>Desulfovibrionales</taxon>
        <taxon>Desulfovibrionaceae</taxon>
        <taxon>Solidesulfovibrio</taxon>
    </lineage>
</organism>
<feature type="domain" description="PAC" evidence="9">
    <location>
        <begin position="263"/>
        <end position="315"/>
    </location>
</feature>
<dbReference type="InterPro" id="IPR011006">
    <property type="entry name" value="CheY-like_superfamily"/>
</dbReference>
<evidence type="ECO:0000259" key="8">
    <source>
        <dbReference type="PROSITE" id="PS50112"/>
    </source>
</evidence>
<sequence length="863" mass="96218">MKDTLRQRAEEQTLANDAQGECVSMSPEDGRKVLHELRVHQIELEMQNEELRRSQIALNTAKERYFDLYDLAPVGYVTISGGGLLLETNLTAATMFSTNRSDLFRKPFSSLILKQDQSIYYKLHNNLVATNMPEARDLRMMRSDGSEFWVHLSATIGHDSDGQAEIHIAINDITERKQAEDALRKSEEHLRIVSDNATDWEYWRGPDGKLKWVSPSCKEITEYTPEEFMGESPLAIQQIVYPEDQGLWLEHLKQLDTQEPPHLELEFRIIKRSGDVVWINHICKPIYSREGVYLGRRVCNRDITARKTIEKALTFLATCCSARSGVAFFESLARYLAETLGMDFVCIDRLEGDGLNARTLAVYFDGHFEDNITYALKDTPCGDVVGKESCCFPHDVRGLFPKDAVLQGMQAESYVGITLWDSAGRPNGLIAVIGRTPLKDPWLAESILQLAGVRAGGELERLQAEEALQSAKIAAESANKAKSVFLANMSHEIRTPLNGVLGMLQLLDTTAPNDEQKEYLLGAVQSTNRLARLLSDILDISRIEAGRMDIVELEFNIQNTWDSIKELFALEARRKGLVLEFGCVKDLPLLLIGDEVRLRQILFNLVGNAVKFTEKGKIRIDASLLPLLPSSKSSAIRVLITVHDTGVGIPEEYIKDIFEPFVQADGSYTRRFQGAGLGLSIVRRLVNLLGGDIAIDSTLGEGTTVYLSLPLKIPVAKQNLLELKANPVITPSLSSLRILIAEDDTVSSLTCKRMLEKTGSSVTSVKDGKEALQLLCEKVFDLILMDIQMPVMDGVDATRAIREGRAGEDKASIPIIAMTAYAMTGDKEKFLEAGMNDYISKPVEMETLKEVIERVMEKAVTTN</sequence>
<dbReference type="Gene3D" id="3.30.565.10">
    <property type="entry name" value="Histidine kinase-like ATPase, C-terminal domain"/>
    <property type="match status" value="1"/>
</dbReference>
<dbReference type="eggNOG" id="COG5002">
    <property type="taxonomic scope" value="Bacteria"/>
</dbReference>
<dbReference type="CDD" id="cd00130">
    <property type="entry name" value="PAS"/>
    <property type="match status" value="2"/>
</dbReference>
<evidence type="ECO:0000313" key="10">
    <source>
        <dbReference type="EMBL" id="BAH75335.1"/>
    </source>
</evidence>
<dbReference type="Pfam" id="PF00512">
    <property type="entry name" value="HisKA"/>
    <property type="match status" value="1"/>
</dbReference>
<dbReference type="Pfam" id="PF00072">
    <property type="entry name" value="Response_reg"/>
    <property type="match status" value="1"/>
</dbReference>
<dbReference type="SUPFAM" id="SSF55785">
    <property type="entry name" value="PYP-like sensor domain (PAS domain)"/>
    <property type="match status" value="2"/>
</dbReference>
<dbReference type="InterPro" id="IPR001789">
    <property type="entry name" value="Sig_transdc_resp-reg_receiver"/>
</dbReference>
<dbReference type="InterPro" id="IPR001610">
    <property type="entry name" value="PAC"/>
</dbReference>
<dbReference type="InterPro" id="IPR000014">
    <property type="entry name" value="PAS"/>
</dbReference>
<dbReference type="AlphaFoldDB" id="C4XQH0"/>
<gene>
    <name evidence="10" type="ordered locus">DMR_18440</name>
</gene>
<feature type="domain" description="Histidine kinase" evidence="6">
    <location>
        <begin position="488"/>
        <end position="713"/>
    </location>
</feature>
<evidence type="ECO:0000256" key="2">
    <source>
        <dbReference type="ARBA" id="ARBA00012438"/>
    </source>
</evidence>
<dbReference type="PROSITE" id="PS50110">
    <property type="entry name" value="RESPONSE_REGULATORY"/>
    <property type="match status" value="1"/>
</dbReference>
<dbReference type="PROSITE" id="PS50112">
    <property type="entry name" value="PAS"/>
    <property type="match status" value="1"/>
</dbReference>
<evidence type="ECO:0000259" key="6">
    <source>
        <dbReference type="PROSITE" id="PS50109"/>
    </source>
</evidence>
<dbReference type="PANTHER" id="PTHR45339:SF1">
    <property type="entry name" value="HYBRID SIGNAL TRANSDUCTION HISTIDINE KINASE J"/>
    <property type="match status" value="1"/>
</dbReference>
<evidence type="ECO:0000259" key="9">
    <source>
        <dbReference type="PROSITE" id="PS50113"/>
    </source>
</evidence>
<feature type="domain" description="Response regulatory" evidence="7">
    <location>
        <begin position="737"/>
        <end position="856"/>
    </location>
</feature>
<dbReference type="SUPFAM" id="SSF55781">
    <property type="entry name" value="GAF domain-like"/>
    <property type="match status" value="1"/>
</dbReference>
<dbReference type="Gene3D" id="1.10.287.130">
    <property type="match status" value="1"/>
</dbReference>
<comment type="catalytic activity">
    <reaction evidence="1">
        <text>ATP + protein L-histidine = ADP + protein N-phospho-L-histidine.</text>
        <dbReference type="EC" id="2.7.13.3"/>
    </reaction>
</comment>
<dbReference type="Pfam" id="PF08447">
    <property type="entry name" value="PAS_3"/>
    <property type="match status" value="1"/>
</dbReference>
<dbReference type="Gene3D" id="3.30.450.20">
    <property type="entry name" value="PAS domain"/>
    <property type="match status" value="2"/>
</dbReference>
<dbReference type="InterPro" id="IPR036097">
    <property type="entry name" value="HisK_dim/P_sf"/>
</dbReference>
<dbReference type="Gene3D" id="3.40.50.2300">
    <property type="match status" value="1"/>
</dbReference>
<protein>
    <recommendedName>
        <fullName evidence="2">histidine kinase</fullName>
        <ecNumber evidence="2">2.7.13.3</ecNumber>
    </recommendedName>
</protein>
<feature type="domain" description="PAC" evidence="9">
    <location>
        <begin position="134"/>
        <end position="185"/>
    </location>
</feature>
<dbReference type="PROSITE" id="PS50109">
    <property type="entry name" value="HIS_KIN"/>
    <property type="match status" value="1"/>
</dbReference>
<dbReference type="EC" id="2.7.13.3" evidence="2"/>
<dbReference type="Pfam" id="PF02518">
    <property type="entry name" value="HATPase_c"/>
    <property type="match status" value="1"/>
</dbReference>
<dbReference type="eggNOG" id="COG2205">
    <property type="taxonomic scope" value="Bacteria"/>
</dbReference>
<dbReference type="KEGG" id="dma:DMR_18440"/>
<dbReference type="PROSITE" id="PS50113">
    <property type="entry name" value="PAC"/>
    <property type="match status" value="2"/>
</dbReference>
<dbReference type="InterPro" id="IPR013655">
    <property type="entry name" value="PAS_fold_3"/>
</dbReference>
<dbReference type="CDD" id="cd16922">
    <property type="entry name" value="HATPase_EvgS-ArcB-TorS-like"/>
    <property type="match status" value="1"/>
</dbReference>
<dbReference type="InterPro" id="IPR000700">
    <property type="entry name" value="PAS-assoc_C"/>
</dbReference>
<dbReference type="STRING" id="573370.DMR_18440"/>
<dbReference type="Proteomes" id="UP000009071">
    <property type="component" value="Chromosome"/>
</dbReference>
<dbReference type="SUPFAM" id="SSF52172">
    <property type="entry name" value="CheY-like"/>
    <property type="match status" value="1"/>
</dbReference>
<dbReference type="Gene3D" id="6.10.250.490">
    <property type="match status" value="1"/>
</dbReference>
<evidence type="ECO:0000256" key="3">
    <source>
        <dbReference type="ARBA" id="ARBA00022553"/>
    </source>
</evidence>
<evidence type="ECO:0000256" key="5">
    <source>
        <dbReference type="PROSITE-ProRule" id="PRU00169"/>
    </source>
</evidence>
<evidence type="ECO:0000259" key="7">
    <source>
        <dbReference type="PROSITE" id="PS50110"/>
    </source>
</evidence>
<dbReference type="SMART" id="SM00086">
    <property type="entry name" value="PAC"/>
    <property type="match status" value="2"/>
</dbReference>
<dbReference type="SMART" id="SM00091">
    <property type="entry name" value="PAS"/>
    <property type="match status" value="2"/>
</dbReference>
<evidence type="ECO:0000313" key="11">
    <source>
        <dbReference type="Proteomes" id="UP000009071"/>
    </source>
</evidence>
<dbReference type="InterPro" id="IPR035965">
    <property type="entry name" value="PAS-like_dom_sf"/>
</dbReference>
<dbReference type="HOGENOM" id="CLU_000445_114_15_7"/>
<feature type="modified residue" description="4-aspartylphosphate" evidence="5">
    <location>
        <position position="786"/>
    </location>
</feature>